<evidence type="ECO:0000256" key="1">
    <source>
        <dbReference type="SAM" id="Phobius"/>
    </source>
</evidence>
<feature type="transmembrane region" description="Helical" evidence="1">
    <location>
        <begin position="9"/>
        <end position="30"/>
    </location>
</feature>
<sequence>MNLTLRKFLVVLLIAAVLVLGNIVVIAHWLDEVGVSPLAERISDDFLTPTAVTIISALLILLVGPSRHAGSTMSCPVCRSRVRRADKYCPECGSRI</sequence>
<dbReference type="RefSeq" id="WP_146661983.1">
    <property type="nucleotide sequence ID" value="NZ_CP019791.1"/>
</dbReference>
<proteinExistence type="predicted"/>
<keyword evidence="1" id="KW-0812">Transmembrane</keyword>
<gene>
    <name evidence="2" type="ORF">STSP2_01898</name>
</gene>
<evidence type="ECO:0000313" key="3">
    <source>
        <dbReference type="Proteomes" id="UP000189674"/>
    </source>
</evidence>
<name>A0A1U9NMJ4_9BACT</name>
<feature type="transmembrane region" description="Helical" evidence="1">
    <location>
        <begin position="46"/>
        <end position="64"/>
    </location>
</feature>
<dbReference type="AlphaFoldDB" id="A0A1U9NMJ4"/>
<keyword evidence="3" id="KW-1185">Reference proteome</keyword>
<dbReference type="EMBL" id="CP019791">
    <property type="protein sequence ID" value="AQT68726.1"/>
    <property type="molecule type" value="Genomic_DNA"/>
</dbReference>
<evidence type="ECO:0000313" key="2">
    <source>
        <dbReference type="EMBL" id="AQT68726.1"/>
    </source>
</evidence>
<accession>A0A1U9NMJ4</accession>
<dbReference type="Proteomes" id="UP000189674">
    <property type="component" value="Chromosome"/>
</dbReference>
<evidence type="ECO:0008006" key="4">
    <source>
        <dbReference type="Google" id="ProtNLM"/>
    </source>
</evidence>
<keyword evidence="1" id="KW-1133">Transmembrane helix</keyword>
<reference evidence="3" key="1">
    <citation type="submission" date="2017-02" db="EMBL/GenBank/DDBJ databases">
        <title>Comparative genomics and description of representatives of a novel lineage of planctomycetes thriving in anoxic sediments.</title>
        <authorList>
            <person name="Spring S."/>
            <person name="Bunk B."/>
            <person name="Sproer C."/>
        </authorList>
    </citation>
    <scope>NUCLEOTIDE SEQUENCE [LARGE SCALE GENOMIC DNA]</scope>
    <source>
        <strain evidence="3">ST-NAGAB-D1</strain>
    </source>
</reference>
<keyword evidence="1" id="KW-0472">Membrane</keyword>
<organism evidence="2 3">
    <name type="scientific">Anaerohalosphaera lusitana</name>
    <dbReference type="NCBI Taxonomy" id="1936003"/>
    <lineage>
        <taxon>Bacteria</taxon>
        <taxon>Pseudomonadati</taxon>
        <taxon>Planctomycetota</taxon>
        <taxon>Phycisphaerae</taxon>
        <taxon>Sedimentisphaerales</taxon>
        <taxon>Anaerohalosphaeraceae</taxon>
        <taxon>Anaerohalosphaera</taxon>
    </lineage>
</organism>
<dbReference type="KEGG" id="alus:STSP2_01898"/>
<protein>
    <recommendedName>
        <fullName evidence="4">Zinc-ribbon domain-containing protein</fullName>
    </recommendedName>
</protein>